<dbReference type="InterPro" id="IPR029068">
    <property type="entry name" value="Glyas_Bleomycin-R_OHBP_Dase"/>
</dbReference>
<dbReference type="Gene3D" id="3.10.180.10">
    <property type="entry name" value="2,3-Dihydroxybiphenyl 1,2-Dioxygenase, domain 1"/>
    <property type="match status" value="1"/>
</dbReference>
<proteinExistence type="predicted"/>
<organism evidence="1">
    <name type="scientific">Caldithrix abyssi</name>
    <dbReference type="NCBI Taxonomy" id="187145"/>
    <lineage>
        <taxon>Bacteria</taxon>
        <taxon>Pseudomonadati</taxon>
        <taxon>Calditrichota</taxon>
        <taxon>Calditrichia</taxon>
        <taxon>Calditrichales</taxon>
        <taxon>Calditrichaceae</taxon>
        <taxon>Caldithrix</taxon>
    </lineage>
</organism>
<accession>A0A7V5PPI6</accession>
<reference evidence="1" key="1">
    <citation type="journal article" date="2020" name="mSystems">
        <title>Genome- and Community-Level Interaction Insights into Carbon Utilization and Element Cycling Functions of Hydrothermarchaeota in Hydrothermal Sediment.</title>
        <authorList>
            <person name="Zhou Z."/>
            <person name="Liu Y."/>
            <person name="Xu W."/>
            <person name="Pan J."/>
            <person name="Luo Z.H."/>
            <person name="Li M."/>
        </authorList>
    </citation>
    <scope>NUCLEOTIDE SEQUENCE [LARGE SCALE GENOMIC DNA]</scope>
    <source>
        <strain evidence="1">HyVt-527</strain>
    </source>
</reference>
<dbReference type="SUPFAM" id="SSF54593">
    <property type="entry name" value="Glyoxalase/Bleomycin resistance protein/Dihydroxybiphenyl dioxygenase"/>
    <property type="match status" value="1"/>
</dbReference>
<dbReference type="Proteomes" id="UP000886124">
    <property type="component" value="Unassembled WGS sequence"/>
</dbReference>
<gene>
    <name evidence="1" type="ORF">ENJ89_06705</name>
</gene>
<feature type="non-terminal residue" evidence="1">
    <location>
        <position position="1"/>
    </location>
</feature>
<comment type="caution">
    <text evidence="1">The sequence shown here is derived from an EMBL/GenBank/DDBJ whole genome shotgun (WGS) entry which is preliminary data.</text>
</comment>
<dbReference type="EMBL" id="DROD01000449">
    <property type="protein sequence ID" value="HHJ52867.1"/>
    <property type="molecule type" value="Genomic_DNA"/>
</dbReference>
<name>A0A7V5PPI6_CALAY</name>
<dbReference type="AlphaFoldDB" id="A0A7V5PPI6"/>
<sequence>LDGYLEKAQKAGAQVDVPKMPVKGIGWIAYCKDTEGNLFGMIQYDPNAA</sequence>
<protein>
    <submittedName>
        <fullName evidence="1">VOC family protein</fullName>
    </submittedName>
</protein>
<evidence type="ECO:0000313" key="1">
    <source>
        <dbReference type="EMBL" id="HHJ52867.1"/>
    </source>
</evidence>